<proteinExistence type="predicted"/>
<dbReference type="Proteomes" id="UP000295518">
    <property type="component" value="Unassembled WGS sequence"/>
</dbReference>
<organism evidence="2 3">
    <name type="scientific">Mycoplasma testudineum</name>
    <dbReference type="NCBI Taxonomy" id="244584"/>
    <lineage>
        <taxon>Bacteria</taxon>
        <taxon>Bacillati</taxon>
        <taxon>Mycoplasmatota</taxon>
        <taxon>Mollicutes</taxon>
        <taxon>Mycoplasmataceae</taxon>
        <taxon>Mycoplasma</taxon>
    </lineage>
</organism>
<feature type="transmembrane region" description="Helical" evidence="1">
    <location>
        <begin position="15"/>
        <end position="35"/>
    </location>
</feature>
<keyword evidence="3" id="KW-1185">Reference proteome</keyword>
<feature type="transmembrane region" description="Helical" evidence="1">
    <location>
        <begin position="101"/>
        <end position="125"/>
    </location>
</feature>
<keyword evidence="1" id="KW-0472">Membrane</keyword>
<protein>
    <submittedName>
        <fullName evidence="2">Uncharacterized protein</fullName>
    </submittedName>
</protein>
<evidence type="ECO:0000256" key="1">
    <source>
        <dbReference type="SAM" id="Phobius"/>
    </source>
</evidence>
<dbReference type="RefSeq" id="WP_094254507.1">
    <property type="nucleotide sequence ID" value="NZ_NNCE01000002.1"/>
</dbReference>
<feature type="transmembrane region" description="Helical" evidence="1">
    <location>
        <begin position="61"/>
        <end position="81"/>
    </location>
</feature>
<dbReference type="AlphaFoldDB" id="A0A4R6IFT5"/>
<keyword evidence="1" id="KW-0812">Transmembrane</keyword>
<comment type="caution">
    <text evidence="2">The sequence shown here is derived from an EMBL/GenBank/DDBJ whole genome shotgun (WGS) entry which is preliminary data.</text>
</comment>
<evidence type="ECO:0000313" key="2">
    <source>
        <dbReference type="EMBL" id="TDO20507.1"/>
    </source>
</evidence>
<gene>
    <name evidence="2" type="ORF">EI74_0339</name>
</gene>
<accession>A0A4R6IFT5</accession>
<reference evidence="2 3" key="1">
    <citation type="submission" date="2019-03" db="EMBL/GenBank/DDBJ databases">
        <title>Genomic Encyclopedia of Archaeal and Bacterial Type Strains, Phase II (KMG-II): from individual species to whole genera.</title>
        <authorList>
            <person name="Goeker M."/>
        </authorList>
    </citation>
    <scope>NUCLEOTIDE SEQUENCE [LARGE SCALE GENOMIC DNA]</scope>
    <source>
        <strain evidence="2 3">ATCC 700618</strain>
    </source>
</reference>
<name>A0A4R6IFT5_9MOLU</name>
<evidence type="ECO:0000313" key="3">
    <source>
        <dbReference type="Proteomes" id="UP000295518"/>
    </source>
</evidence>
<dbReference type="EMBL" id="SNWN01000010">
    <property type="protein sequence ID" value="TDO20507.1"/>
    <property type="molecule type" value="Genomic_DNA"/>
</dbReference>
<sequence>MNEYEIFNHNINHIVIPYTSIVTAIVILFEIYFLIFDRLKNNRIRNNDLMKGLRVAINSKYYFLLFAWMSFALISFCIIATLGTLRRLTWFNKEEIRWDLFYYSIGSIAGLVSIVTLLNLSITLFDYKKNKKFANLILNDGELSNKIKTFLKNSSKTTSKNIDSIVYKNLGLWNKYLEFDSDGESFNKKYMALTSSLFYINSKFTFKEKKYAFELMNDFLFYAFIALLKKHDILIEFSTLETRK</sequence>
<keyword evidence="1" id="KW-1133">Transmembrane helix</keyword>